<dbReference type="RefSeq" id="WP_259462090.1">
    <property type="nucleotide sequence ID" value="NZ_RCDC01000004.1"/>
</dbReference>
<evidence type="ECO:0000313" key="1">
    <source>
        <dbReference type="EMBL" id="RLK56247.1"/>
    </source>
</evidence>
<name>A0A498CF42_9GAMM</name>
<accession>A0A498CF42</accession>
<protein>
    <submittedName>
        <fullName evidence="1">Uncharacterized protein</fullName>
    </submittedName>
</protein>
<dbReference type="Proteomes" id="UP000274786">
    <property type="component" value="Unassembled WGS sequence"/>
</dbReference>
<organism evidence="1 2">
    <name type="scientific">Stenotrophomonas rhizophila</name>
    <dbReference type="NCBI Taxonomy" id="216778"/>
    <lineage>
        <taxon>Bacteria</taxon>
        <taxon>Pseudomonadati</taxon>
        <taxon>Pseudomonadota</taxon>
        <taxon>Gammaproteobacteria</taxon>
        <taxon>Lysobacterales</taxon>
        <taxon>Lysobacteraceae</taxon>
        <taxon>Stenotrophomonas</taxon>
    </lineage>
</organism>
<reference evidence="1 2" key="1">
    <citation type="submission" date="2018-10" db="EMBL/GenBank/DDBJ databases">
        <title>Comparative analysis of microorganisms from saline springs in Andes Mountain Range, Colombia.</title>
        <authorList>
            <person name="Rubin E."/>
        </authorList>
    </citation>
    <scope>NUCLEOTIDE SEQUENCE [LARGE SCALE GENOMIC DNA]</scope>
    <source>
        <strain evidence="1 2">USBA GBX 843</strain>
    </source>
</reference>
<proteinExistence type="predicted"/>
<sequence length="66" mass="7371">MENEITQALRYLAGEFSVDRQEWRDHHQGGDGLLDALVSHGYVQEKGGRFAVTKAGRERLADQVAS</sequence>
<dbReference type="AlphaFoldDB" id="A0A498CF42"/>
<comment type="caution">
    <text evidence="1">The sequence shown here is derived from an EMBL/GenBank/DDBJ whole genome shotgun (WGS) entry which is preliminary data.</text>
</comment>
<evidence type="ECO:0000313" key="2">
    <source>
        <dbReference type="Proteomes" id="UP000274786"/>
    </source>
</evidence>
<dbReference type="EMBL" id="RCDC01000004">
    <property type="protein sequence ID" value="RLK56247.1"/>
    <property type="molecule type" value="Genomic_DNA"/>
</dbReference>
<gene>
    <name evidence="1" type="ORF">BCL79_0630</name>
</gene>